<evidence type="ECO:0000256" key="3">
    <source>
        <dbReference type="ARBA" id="ARBA00023163"/>
    </source>
</evidence>
<dbReference type="InterPro" id="IPR036388">
    <property type="entry name" value="WH-like_DNA-bd_sf"/>
</dbReference>
<evidence type="ECO:0000256" key="1">
    <source>
        <dbReference type="ARBA" id="ARBA00023015"/>
    </source>
</evidence>
<keyword evidence="3" id="KW-0804">Transcription</keyword>
<dbReference type="Pfam" id="PF00392">
    <property type="entry name" value="GntR"/>
    <property type="match status" value="1"/>
</dbReference>
<dbReference type="SUPFAM" id="SSF48008">
    <property type="entry name" value="GntR ligand-binding domain-like"/>
    <property type="match status" value="1"/>
</dbReference>
<sequence>MEMAESSEAALAQRLRDYIAAEGFDHNERLPPERSLAAAFGVGRAPLRRALAALEREGLIWRHVGRGTFIGARPVLNMDDVAYLGGLVSPAQVMEARLALEPELARIAAVRATPADIEELRARSRRCVEAGDWRSYEARDNLFHHAVAGAARNKLLMHLFETLNVVRRTIVWAQRRETQRPPADHFSFAQHEAIVAAIARRDAAAAAAAMRAHIATVREKVLPALSR</sequence>
<dbReference type="PANTHER" id="PTHR43537:SF5">
    <property type="entry name" value="UXU OPERON TRANSCRIPTIONAL REGULATOR"/>
    <property type="match status" value="1"/>
</dbReference>
<proteinExistence type="predicted"/>
<dbReference type="EMBL" id="FNQM01000021">
    <property type="protein sequence ID" value="SEA95329.1"/>
    <property type="molecule type" value="Genomic_DNA"/>
</dbReference>
<dbReference type="GO" id="GO:0003677">
    <property type="term" value="F:DNA binding"/>
    <property type="evidence" value="ECO:0007669"/>
    <property type="project" value="UniProtKB-KW"/>
</dbReference>
<keyword evidence="2" id="KW-0238">DNA-binding</keyword>
<feature type="domain" description="HTH gntR-type" evidence="4">
    <location>
        <begin position="5"/>
        <end position="73"/>
    </location>
</feature>
<dbReference type="SUPFAM" id="SSF46785">
    <property type="entry name" value="Winged helix' DNA-binding domain"/>
    <property type="match status" value="1"/>
</dbReference>
<dbReference type="InterPro" id="IPR000524">
    <property type="entry name" value="Tscrpt_reg_HTH_GntR"/>
</dbReference>
<dbReference type="SMART" id="SM00895">
    <property type="entry name" value="FCD"/>
    <property type="match status" value="1"/>
</dbReference>
<evidence type="ECO:0000313" key="6">
    <source>
        <dbReference type="Proteomes" id="UP000198703"/>
    </source>
</evidence>
<dbReference type="PRINTS" id="PR00035">
    <property type="entry name" value="HTHGNTR"/>
</dbReference>
<organism evidence="5 6">
    <name type="scientific">Rubrimonas cliftonensis</name>
    <dbReference type="NCBI Taxonomy" id="89524"/>
    <lineage>
        <taxon>Bacteria</taxon>
        <taxon>Pseudomonadati</taxon>
        <taxon>Pseudomonadota</taxon>
        <taxon>Alphaproteobacteria</taxon>
        <taxon>Rhodobacterales</taxon>
        <taxon>Paracoccaceae</taxon>
        <taxon>Rubrimonas</taxon>
    </lineage>
</organism>
<dbReference type="InterPro" id="IPR008920">
    <property type="entry name" value="TF_FadR/GntR_C"/>
</dbReference>
<dbReference type="GO" id="GO:0003700">
    <property type="term" value="F:DNA-binding transcription factor activity"/>
    <property type="evidence" value="ECO:0007669"/>
    <property type="project" value="InterPro"/>
</dbReference>
<reference evidence="5 6" key="1">
    <citation type="submission" date="2016-10" db="EMBL/GenBank/DDBJ databases">
        <authorList>
            <person name="de Groot N.N."/>
        </authorList>
    </citation>
    <scope>NUCLEOTIDE SEQUENCE [LARGE SCALE GENOMIC DNA]</scope>
    <source>
        <strain evidence="5 6">DSM 15345</strain>
    </source>
</reference>
<evidence type="ECO:0000256" key="2">
    <source>
        <dbReference type="ARBA" id="ARBA00023125"/>
    </source>
</evidence>
<dbReference type="Proteomes" id="UP000198703">
    <property type="component" value="Unassembled WGS sequence"/>
</dbReference>
<name>A0A1H4FDA0_9RHOB</name>
<dbReference type="Pfam" id="PF07729">
    <property type="entry name" value="FCD"/>
    <property type="match status" value="1"/>
</dbReference>
<dbReference type="STRING" id="89524.SAMN05444370_12116"/>
<keyword evidence="6" id="KW-1185">Reference proteome</keyword>
<dbReference type="InterPro" id="IPR011711">
    <property type="entry name" value="GntR_C"/>
</dbReference>
<evidence type="ECO:0000313" key="5">
    <source>
        <dbReference type="EMBL" id="SEA95329.1"/>
    </source>
</evidence>
<evidence type="ECO:0000259" key="4">
    <source>
        <dbReference type="PROSITE" id="PS50949"/>
    </source>
</evidence>
<keyword evidence="1" id="KW-0805">Transcription regulation</keyword>
<accession>A0A1H4FDA0</accession>
<dbReference type="PANTHER" id="PTHR43537">
    <property type="entry name" value="TRANSCRIPTIONAL REGULATOR, GNTR FAMILY"/>
    <property type="match status" value="1"/>
</dbReference>
<dbReference type="Gene3D" id="1.20.120.530">
    <property type="entry name" value="GntR ligand-binding domain-like"/>
    <property type="match status" value="1"/>
</dbReference>
<dbReference type="PROSITE" id="PS50949">
    <property type="entry name" value="HTH_GNTR"/>
    <property type="match status" value="1"/>
</dbReference>
<dbReference type="SMART" id="SM00345">
    <property type="entry name" value="HTH_GNTR"/>
    <property type="match status" value="1"/>
</dbReference>
<gene>
    <name evidence="5" type="ORF">SAMN05444370_12116</name>
</gene>
<dbReference type="CDD" id="cd07377">
    <property type="entry name" value="WHTH_GntR"/>
    <property type="match status" value="1"/>
</dbReference>
<dbReference type="Gene3D" id="1.10.10.10">
    <property type="entry name" value="Winged helix-like DNA-binding domain superfamily/Winged helix DNA-binding domain"/>
    <property type="match status" value="1"/>
</dbReference>
<dbReference type="AlphaFoldDB" id="A0A1H4FDA0"/>
<dbReference type="InterPro" id="IPR036390">
    <property type="entry name" value="WH_DNA-bd_sf"/>
</dbReference>
<protein>
    <submittedName>
        <fullName evidence="5">Transcriptional regulator, GntR family</fullName>
    </submittedName>
</protein>